<dbReference type="eggNOG" id="ENOG5033KWQ">
    <property type="taxonomic scope" value="Bacteria"/>
</dbReference>
<reference evidence="1 2" key="1">
    <citation type="submission" date="2013-08" db="EMBL/GenBank/DDBJ databases">
        <authorList>
            <person name="Weinstock G."/>
            <person name="Sodergren E."/>
            <person name="Wylie T."/>
            <person name="Fulton L."/>
            <person name="Fulton R."/>
            <person name="Fronick C."/>
            <person name="O'Laughlin M."/>
            <person name="Godfrey J."/>
            <person name="Miner T."/>
            <person name="Herter B."/>
            <person name="Appelbaum E."/>
            <person name="Cordes M."/>
            <person name="Lek S."/>
            <person name="Wollam A."/>
            <person name="Pepin K.H."/>
            <person name="Palsikar V.B."/>
            <person name="Mitreva M."/>
            <person name="Wilson R.K."/>
        </authorList>
    </citation>
    <scope>NUCLEOTIDE SEQUENCE [LARGE SCALE GENOMIC DNA]</scope>
    <source>
        <strain evidence="1 2">ATCC 700627</strain>
    </source>
</reference>
<organism evidence="1 2">
    <name type="scientific">Gemella bergeri ATCC 700627</name>
    <dbReference type="NCBI Taxonomy" id="1321820"/>
    <lineage>
        <taxon>Bacteria</taxon>
        <taxon>Bacillati</taxon>
        <taxon>Bacillota</taxon>
        <taxon>Bacilli</taxon>
        <taxon>Bacillales</taxon>
        <taxon>Gemellaceae</taxon>
        <taxon>Gemella</taxon>
    </lineage>
</organism>
<dbReference type="EMBL" id="AWVP01000045">
    <property type="protein sequence ID" value="ERK58609.1"/>
    <property type="molecule type" value="Genomic_DNA"/>
</dbReference>
<name>U2QQY0_9BACL</name>
<accession>U2QQY0</accession>
<evidence type="ECO:0000313" key="1">
    <source>
        <dbReference type="EMBL" id="ERK58609.1"/>
    </source>
</evidence>
<proteinExistence type="predicted"/>
<evidence type="ECO:0000313" key="2">
    <source>
        <dbReference type="Proteomes" id="UP000016637"/>
    </source>
</evidence>
<dbReference type="AlphaFoldDB" id="U2QQY0"/>
<dbReference type="PATRIC" id="fig|1321820.3.peg.739"/>
<gene>
    <name evidence="1" type="ORF">HMPREF1983_00756</name>
</gene>
<dbReference type="Proteomes" id="UP000016637">
    <property type="component" value="Unassembled WGS sequence"/>
</dbReference>
<protein>
    <submittedName>
        <fullName evidence="1">Uncharacterized protein</fullName>
    </submittedName>
</protein>
<comment type="caution">
    <text evidence="1">The sequence shown here is derived from an EMBL/GenBank/DDBJ whole genome shotgun (WGS) entry which is preliminary data.</text>
</comment>
<dbReference type="HOGENOM" id="CLU_815750_0_0_9"/>
<sequence length="340" mass="39726">MIIITFLIIIFGSGCSLGDSKRLTTEEIQKRLEKRYNTGEVKVEQIDSKSWEVSLTKYPDVKYTVKEKIGLNSFAPVPEYKFVDNRIEKVCNLIALKYFTADEMKNITYSTGMVKIKWDVRDDKDISTFSSKIEKFCKDMRENYSQVVDDAIVDVLFYEPSVISSKTDKSKLAKWEDLDEKNISSYLDTTYGKGNYSYKKSDSVSHDGEIEVRLAAYPDIPFYLSIQKKNLGFKKVISDTRYYDASVYVANTFPKSDYDNNTQFLNIEAVETIYENELNGFYLKRYLEFEKEEDVISKISDIHKKLRNYINQYPILIYKDYPKNQEKIEPPILTELSIRL</sequence>
<keyword evidence="2" id="KW-1185">Reference proteome</keyword>